<dbReference type="InterPro" id="IPR035985">
    <property type="entry name" value="Ubiquitin-activating_enz"/>
</dbReference>
<proteinExistence type="inferred from homology"/>
<comment type="similarity">
    <text evidence="2 4">Belongs to the ubiquitin-activating E1 family. ULA1 subfamily.</text>
</comment>
<evidence type="ECO:0000259" key="5">
    <source>
        <dbReference type="Pfam" id="PF00899"/>
    </source>
</evidence>
<evidence type="ECO:0000256" key="1">
    <source>
        <dbReference type="ARBA" id="ARBA00005032"/>
    </source>
</evidence>
<evidence type="ECO:0000313" key="6">
    <source>
        <dbReference type="EMBL" id="GFH60131.1"/>
    </source>
</evidence>
<keyword evidence="3 4" id="KW-0833">Ubl conjugation pathway</keyword>
<sequence>MATDNKYDRQLRLWGANGQKKLSESCIVLVNATAVGTETLKNLCLPGVGKFHIIDDAKLSPSTSPQDPFSNFFVFRDQDSNGTPQDRAEIATKHLSELNPDVIGSFTSVDSLETADYESIFSSLAETGQNLLVIASDLPPSILKKISSICWDGIRSKPVPLVIVKSFGLIGSVRIQTPYHAIIESKPDNEKPDLRLAPTSMNASVFPELAALVEKTNLDQMDSKDHSHVPYVILLLKAMQLWRKSNEKDDDALPKTFAEKEEYRKELKSLARDMNMELNFIEADQNYYLAYTDLEIPFEVQELIDLAQENLYQKVEKKGDVDMFDVLLLALKKFMESHDGFPPLNGSIPDMTASTQGYIELQTIYKSKAESDVQEMKRIIAAIGDEYDADKTGVIPLVSDDDLNVFCKNIYNLRLIKTRSYCQEYDFEFGDDKDELLSDVAMSTFDPYDDPVHTPILWYIALKACDLFYDEHGHYPGQDDRDLALESDAKNVQKYIVEILSKIGLDENELVQSTLLSTEEEKDMAFAKEMTRYNNAEIHNIASVIGGVASQEAVKLITGKFIPMDGTYIFNGIVGVAGVIKL</sequence>
<dbReference type="InterPro" id="IPR000594">
    <property type="entry name" value="ThiF_NAD_FAD-bd"/>
</dbReference>
<protein>
    <recommendedName>
        <fullName evidence="4">NEDD8-activating enzyme E1 regulatory subunit</fullName>
    </recommendedName>
</protein>
<dbReference type="EMBL" id="BLLK01000069">
    <property type="protein sequence ID" value="GFH60131.1"/>
    <property type="molecule type" value="Genomic_DNA"/>
</dbReference>
<evidence type="ECO:0000256" key="4">
    <source>
        <dbReference type="PIRNR" id="PIRNR039099"/>
    </source>
</evidence>
<dbReference type="Gene3D" id="3.40.50.720">
    <property type="entry name" value="NAD(P)-binding Rossmann-like Domain"/>
    <property type="match status" value="2"/>
</dbReference>
<evidence type="ECO:0000256" key="3">
    <source>
        <dbReference type="ARBA" id="ARBA00022786"/>
    </source>
</evidence>
<dbReference type="Pfam" id="PF00899">
    <property type="entry name" value="ThiF"/>
    <property type="match status" value="1"/>
</dbReference>
<comment type="pathway">
    <text evidence="1 4">Protein modification; protein neddylation.</text>
</comment>
<keyword evidence="7" id="KW-1185">Reference proteome</keyword>
<dbReference type="PANTHER" id="PTHR10953:SF29">
    <property type="entry name" value="NEDD8-ACTIVATING ENZYME E1 REGULATORY SUBUNIT"/>
    <property type="match status" value="1"/>
</dbReference>
<organism evidence="6 7">
    <name type="scientific">Chaetoceros tenuissimus</name>
    <dbReference type="NCBI Taxonomy" id="426638"/>
    <lineage>
        <taxon>Eukaryota</taxon>
        <taxon>Sar</taxon>
        <taxon>Stramenopiles</taxon>
        <taxon>Ochrophyta</taxon>
        <taxon>Bacillariophyta</taxon>
        <taxon>Coscinodiscophyceae</taxon>
        <taxon>Chaetocerotophycidae</taxon>
        <taxon>Chaetocerotales</taxon>
        <taxon>Chaetocerotaceae</taxon>
        <taxon>Chaetoceros</taxon>
    </lineage>
</organism>
<comment type="caution">
    <text evidence="6">The sequence shown here is derived from an EMBL/GenBank/DDBJ whole genome shotgun (WGS) entry which is preliminary data.</text>
</comment>
<dbReference type="AlphaFoldDB" id="A0AAD3D935"/>
<dbReference type="SUPFAM" id="SSF69572">
    <property type="entry name" value="Activating enzymes of the ubiquitin-like proteins"/>
    <property type="match status" value="1"/>
</dbReference>
<dbReference type="GO" id="GO:0005737">
    <property type="term" value="C:cytoplasm"/>
    <property type="evidence" value="ECO:0007669"/>
    <property type="project" value="TreeGrafter"/>
</dbReference>
<dbReference type="Proteomes" id="UP001054902">
    <property type="component" value="Unassembled WGS sequence"/>
</dbReference>
<name>A0AAD3D935_9STRA</name>
<dbReference type="GO" id="GO:0019781">
    <property type="term" value="F:NEDD8 activating enzyme activity"/>
    <property type="evidence" value="ECO:0007669"/>
    <property type="project" value="UniProtKB-UniRule"/>
</dbReference>
<evidence type="ECO:0000256" key="2">
    <source>
        <dbReference type="ARBA" id="ARBA00006868"/>
    </source>
</evidence>
<dbReference type="InterPro" id="IPR030667">
    <property type="entry name" value="APP-BP1"/>
</dbReference>
<feature type="domain" description="THIF-type NAD/FAD binding fold" evidence="5">
    <location>
        <begin position="7"/>
        <end position="560"/>
    </location>
</feature>
<reference evidence="6 7" key="1">
    <citation type="journal article" date="2021" name="Sci. Rep.">
        <title>The genome of the diatom Chaetoceros tenuissimus carries an ancient integrated fragment of an extant virus.</title>
        <authorList>
            <person name="Hongo Y."/>
            <person name="Kimura K."/>
            <person name="Takaki Y."/>
            <person name="Yoshida Y."/>
            <person name="Baba S."/>
            <person name="Kobayashi G."/>
            <person name="Nagasaki K."/>
            <person name="Hano T."/>
            <person name="Tomaru Y."/>
        </authorList>
    </citation>
    <scope>NUCLEOTIDE SEQUENCE [LARGE SCALE GENOMIC DNA]</scope>
    <source>
        <strain evidence="6 7">NIES-3715</strain>
    </source>
</reference>
<dbReference type="PANTHER" id="PTHR10953">
    <property type="entry name" value="UBIQUITIN-ACTIVATING ENZYME E1"/>
    <property type="match status" value="1"/>
</dbReference>
<dbReference type="InterPro" id="IPR045886">
    <property type="entry name" value="ThiF/MoeB/HesA"/>
</dbReference>
<evidence type="ECO:0000313" key="7">
    <source>
        <dbReference type="Proteomes" id="UP001054902"/>
    </source>
</evidence>
<gene>
    <name evidence="6" type="ORF">CTEN210_16607</name>
</gene>
<dbReference type="PIRSF" id="PIRSF039099">
    <property type="entry name" value="APP-BP1"/>
    <property type="match status" value="1"/>
</dbReference>
<dbReference type="GO" id="GO:0045116">
    <property type="term" value="P:protein neddylation"/>
    <property type="evidence" value="ECO:0007669"/>
    <property type="project" value="UniProtKB-UniRule"/>
</dbReference>
<accession>A0AAD3D935</accession>